<proteinExistence type="predicted"/>
<dbReference type="InterPro" id="IPR006860">
    <property type="entry name" value="FecR"/>
</dbReference>
<dbReference type="Pfam" id="PF04773">
    <property type="entry name" value="FecR"/>
    <property type="match status" value="1"/>
</dbReference>
<reference evidence="5" key="1">
    <citation type="submission" date="2016-10" db="EMBL/GenBank/DDBJ databases">
        <authorList>
            <person name="Varghese N."/>
            <person name="Submissions S."/>
        </authorList>
    </citation>
    <scope>NUCLEOTIDE SEQUENCE [LARGE SCALE GENOMIC DNA]</scope>
    <source>
        <strain evidence="5">DSM 25329</strain>
    </source>
</reference>
<evidence type="ECO:0000256" key="1">
    <source>
        <dbReference type="SAM" id="Phobius"/>
    </source>
</evidence>
<dbReference type="GO" id="GO:0016989">
    <property type="term" value="F:sigma factor antagonist activity"/>
    <property type="evidence" value="ECO:0007669"/>
    <property type="project" value="TreeGrafter"/>
</dbReference>
<evidence type="ECO:0000259" key="2">
    <source>
        <dbReference type="Pfam" id="PF04773"/>
    </source>
</evidence>
<dbReference type="InterPro" id="IPR012373">
    <property type="entry name" value="Ferrdict_sens_TM"/>
</dbReference>
<keyword evidence="1" id="KW-1133">Transmembrane helix</keyword>
<protein>
    <submittedName>
        <fullName evidence="4">FecR family protein</fullName>
    </submittedName>
</protein>
<evidence type="ECO:0000259" key="3">
    <source>
        <dbReference type="Pfam" id="PF16344"/>
    </source>
</evidence>
<name>A0A1G7XKW1_9BACT</name>
<sequence>MNITPELLQRYNAGECTRDEIHDVEQWLDDPGVAADAIAEIPEETRHASGARVWERLQPRGAEPFRMRYRYYLSGMAATLLLVSGIVWYLTKHNPSREARPIATIQTIRTQKGETRQLALPDGSVVMLSYDSELRYPSAFSDSVRRVVLIGEAQFSVKKNSKQPFIVETAAAQTRVLGTVFDLKEYPGEGSTALLVTEGKVRFLNKTSAKSEIVTAGNAGLIAGRQLTTRAVSGAEAQVSWLNNALRFDDIPLTLVARELERRYNVTIDVRSDALKKERYTGAFKNPSLNAVLGSLSIAVGFRYEVKGENISLYK</sequence>
<dbReference type="PANTHER" id="PTHR30273">
    <property type="entry name" value="PERIPLASMIC SIGNAL SENSOR AND SIGMA FACTOR ACTIVATOR FECR-RELATED"/>
    <property type="match status" value="1"/>
</dbReference>
<dbReference type="PANTHER" id="PTHR30273:SF2">
    <property type="entry name" value="PROTEIN FECR"/>
    <property type="match status" value="1"/>
</dbReference>
<dbReference type="Gene3D" id="3.55.50.30">
    <property type="match status" value="1"/>
</dbReference>
<dbReference type="PIRSF" id="PIRSF018266">
    <property type="entry name" value="FecR"/>
    <property type="match status" value="1"/>
</dbReference>
<dbReference type="EMBL" id="FNAN01000024">
    <property type="protein sequence ID" value="SDG84834.1"/>
    <property type="molecule type" value="Genomic_DNA"/>
</dbReference>
<dbReference type="STRING" id="659014.SAMN04487996_12437"/>
<dbReference type="Gene3D" id="2.60.120.1440">
    <property type="match status" value="1"/>
</dbReference>
<evidence type="ECO:0000313" key="4">
    <source>
        <dbReference type="EMBL" id="SDG84834.1"/>
    </source>
</evidence>
<dbReference type="InterPro" id="IPR032508">
    <property type="entry name" value="FecR_C"/>
</dbReference>
<dbReference type="AlphaFoldDB" id="A0A1G7XKW1"/>
<keyword evidence="1" id="KW-0812">Transmembrane</keyword>
<accession>A0A1G7XKW1</accession>
<keyword evidence="5" id="KW-1185">Reference proteome</keyword>
<keyword evidence="1" id="KW-0472">Membrane</keyword>
<evidence type="ECO:0000313" key="5">
    <source>
        <dbReference type="Proteomes" id="UP000198748"/>
    </source>
</evidence>
<dbReference type="Pfam" id="PF16344">
    <property type="entry name" value="FecR_C"/>
    <property type="match status" value="1"/>
</dbReference>
<organism evidence="4 5">
    <name type="scientific">Dyadobacter soli</name>
    <dbReference type="NCBI Taxonomy" id="659014"/>
    <lineage>
        <taxon>Bacteria</taxon>
        <taxon>Pseudomonadati</taxon>
        <taxon>Bacteroidota</taxon>
        <taxon>Cytophagia</taxon>
        <taxon>Cytophagales</taxon>
        <taxon>Spirosomataceae</taxon>
        <taxon>Dyadobacter</taxon>
    </lineage>
</organism>
<dbReference type="Proteomes" id="UP000198748">
    <property type="component" value="Unassembled WGS sequence"/>
</dbReference>
<feature type="domain" description="FecR protein" evidence="2">
    <location>
        <begin position="107"/>
        <end position="202"/>
    </location>
</feature>
<feature type="transmembrane region" description="Helical" evidence="1">
    <location>
        <begin position="69"/>
        <end position="90"/>
    </location>
</feature>
<dbReference type="RefSeq" id="WP_090156937.1">
    <property type="nucleotide sequence ID" value="NZ_FNAN01000024.1"/>
</dbReference>
<dbReference type="OrthoDB" id="1099916at2"/>
<feature type="domain" description="Protein FecR C-terminal" evidence="3">
    <location>
        <begin position="246"/>
        <end position="311"/>
    </location>
</feature>
<gene>
    <name evidence="4" type="ORF">SAMN04487996_12437</name>
</gene>